<dbReference type="Proteomes" id="UP001146468">
    <property type="component" value="Unassembled WGS sequence"/>
</dbReference>
<organism evidence="1 2">
    <name type="scientific">Corynebacterium meitnerae</name>
    <dbReference type="NCBI Taxonomy" id="2913498"/>
    <lineage>
        <taxon>Bacteria</taxon>
        <taxon>Bacillati</taxon>
        <taxon>Actinomycetota</taxon>
        <taxon>Actinomycetes</taxon>
        <taxon>Mycobacteriales</taxon>
        <taxon>Corynebacteriaceae</taxon>
        <taxon>Corynebacterium</taxon>
    </lineage>
</organism>
<protein>
    <submittedName>
        <fullName evidence="1">Helix-turn-helix domain-containing protein</fullName>
    </submittedName>
</protein>
<dbReference type="Pfam" id="PF13551">
    <property type="entry name" value="HTH_29"/>
    <property type="match status" value="1"/>
</dbReference>
<sequence length="133" mass="15138">MAIPLHKRRKVADFDPVRDGKTVTQFCKELGISRQTYHNIKNRIAQKGRAGIVPDSTAPKNPIKKFDEADKIAVVHARQQLMEQGLDYGPWSIYYFLFDSIGADRTPSRSTIALWLQELGFRCQCPQTAAEFL</sequence>
<proteinExistence type="predicted"/>
<keyword evidence="2" id="KW-1185">Reference proteome</keyword>
<evidence type="ECO:0000313" key="1">
    <source>
        <dbReference type="EMBL" id="MCZ9293952.1"/>
    </source>
</evidence>
<dbReference type="EMBL" id="JAKMUS010000006">
    <property type="protein sequence ID" value="MCZ9293952.1"/>
    <property type="molecule type" value="Genomic_DNA"/>
</dbReference>
<accession>A0A9X3LTH9</accession>
<comment type="caution">
    <text evidence="1">The sequence shown here is derived from an EMBL/GenBank/DDBJ whole genome shotgun (WGS) entry which is preliminary data.</text>
</comment>
<dbReference type="InterPro" id="IPR009057">
    <property type="entry name" value="Homeodomain-like_sf"/>
</dbReference>
<evidence type="ECO:0000313" key="2">
    <source>
        <dbReference type="Proteomes" id="UP001146468"/>
    </source>
</evidence>
<reference evidence="1" key="1">
    <citation type="submission" date="2022-02" db="EMBL/GenBank/DDBJ databases">
        <title>Corynebacterium sp. from urogenital microbiome.</title>
        <authorList>
            <person name="Cappelli E.A."/>
            <person name="Ribeiro T.G."/>
            <person name="Peixe L."/>
        </authorList>
    </citation>
    <scope>NUCLEOTIDE SEQUENCE</scope>
    <source>
        <strain evidence="1">C8Ua_172</strain>
    </source>
</reference>
<gene>
    <name evidence="1" type="ORF">L8U60_05565</name>
</gene>
<dbReference type="AlphaFoldDB" id="A0A9X3LTH9"/>
<dbReference type="SUPFAM" id="SSF46689">
    <property type="entry name" value="Homeodomain-like"/>
    <property type="match status" value="1"/>
</dbReference>
<name>A0A9X3LTH9_9CORY</name>